<dbReference type="PANTHER" id="PTHR43081:SF1">
    <property type="entry name" value="ADENYLATE CYCLASE, TERMINAL-DIFFERENTIATION SPECIFIC"/>
    <property type="match status" value="1"/>
</dbReference>
<dbReference type="SMART" id="SM01080">
    <property type="entry name" value="CHASE2"/>
    <property type="match status" value="1"/>
</dbReference>
<dbReference type="PROSITE" id="PS50125">
    <property type="entry name" value="GUANYLATE_CYCLASE_2"/>
    <property type="match status" value="1"/>
</dbReference>
<accession>A0A9W6JKF4</accession>
<dbReference type="RefSeq" id="WP_271205368.1">
    <property type="nucleotide sequence ID" value="NZ_BSFK01000016.1"/>
</dbReference>
<keyword evidence="1" id="KW-0472">Membrane</keyword>
<sequence length="639" mass="63364">MRGRWRAGLAGLALAGLAALAAAVDGGGAVAALRERALDAALAWAPLPASAAVTVVDIDQASLAAEGPWPWPRDRLAALAERVADGAPAALALDILLEGPDRSAPEALARALAARSGDADAVTAVARLPDPDARLAAALARAPTALAALLGPASGDAAPPAPVALSGPPPALAPWRAEGAALPFPPLRRRASEVAVASLSADGDGVLRRAPLFALAGEQPLAGLAAAAVRLREGAALYVLDGGAGRLRVGGVSAPLIAEASLRFRATSPDRWRGRSVSAADVLAGRAPSAGFAGRIVLIGGSAPALGALRRTAASAIAPSVQIHADAVETLLSGAAPVRPDGAGRVEAAGAVLLALAAAAAGALAGPALAAVAAVGLAGLWAAGALAALFGFGLALDPASSALAALLSGGGAGLVAAVDARRKAAALRRRFESHLAPAVVERIARNPELLKLAGERREVTALFTDVEGFTAFAEAHPAEAVVGALDRYFDGVTAIVTAHGGMVDKLVGDAAHALFNAPLDLENHAGQAVRAALAIAAFGEAFRAAPDMAALGFGRTRVGVETGLAVVGDVGSRAKLDYTAHGGAVNTAARLEALNKQLGTAVCVGPAARARVSAVAFRAHGAVELRGLGRIEVYEPLPG</sequence>
<dbReference type="InterPro" id="IPR029787">
    <property type="entry name" value="Nucleotide_cyclase"/>
</dbReference>
<dbReference type="InterPro" id="IPR050697">
    <property type="entry name" value="Adenylyl/Guanylyl_Cyclase_3/4"/>
</dbReference>
<dbReference type="Proteomes" id="UP001143364">
    <property type="component" value="Unassembled WGS sequence"/>
</dbReference>
<evidence type="ECO:0000313" key="4">
    <source>
        <dbReference type="EMBL" id="GLK77525.1"/>
    </source>
</evidence>
<proteinExistence type="predicted"/>
<dbReference type="InterPro" id="IPR007890">
    <property type="entry name" value="CHASE2"/>
</dbReference>
<evidence type="ECO:0000256" key="1">
    <source>
        <dbReference type="SAM" id="Phobius"/>
    </source>
</evidence>
<dbReference type="EMBL" id="BSFK01000016">
    <property type="protein sequence ID" value="GLK77525.1"/>
    <property type="molecule type" value="Genomic_DNA"/>
</dbReference>
<feature type="chain" id="PRO_5040897505" evidence="2">
    <location>
        <begin position="22"/>
        <end position="639"/>
    </location>
</feature>
<feature type="domain" description="Guanylate cyclase" evidence="3">
    <location>
        <begin position="460"/>
        <end position="592"/>
    </location>
</feature>
<feature type="transmembrane region" description="Helical" evidence="1">
    <location>
        <begin position="348"/>
        <end position="365"/>
    </location>
</feature>
<dbReference type="SUPFAM" id="SSF55073">
    <property type="entry name" value="Nucleotide cyclase"/>
    <property type="match status" value="1"/>
</dbReference>
<reference evidence="4" key="2">
    <citation type="submission" date="2023-01" db="EMBL/GenBank/DDBJ databases">
        <authorList>
            <person name="Sun Q."/>
            <person name="Evtushenko L."/>
        </authorList>
    </citation>
    <scope>NUCLEOTIDE SEQUENCE</scope>
    <source>
        <strain evidence="4">VKM B-2555</strain>
    </source>
</reference>
<organism evidence="4 5">
    <name type="scientific">Methylopila jiangsuensis</name>
    <dbReference type="NCBI Taxonomy" id="586230"/>
    <lineage>
        <taxon>Bacteria</taxon>
        <taxon>Pseudomonadati</taxon>
        <taxon>Pseudomonadota</taxon>
        <taxon>Alphaproteobacteria</taxon>
        <taxon>Hyphomicrobiales</taxon>
        <taxon>Methylopilaceae</taxon>
        <taxon>Methylopila</taxon>
    </lineage>
</organism>
<comment type="caution">
    <text evidence="4">The sequence shown here is derived from an EMBL/GenBank/DDBJ whole genome shotgun (WGS) entry which is preliminary data.</text>
</comment>
<evidence type="ECO:0000259" key="3">
    <source>
        <dbReference type="PROSITE" id="PS50125"/>
    </source>
</evidence>
<feature type="transmembrane region" description="Helical" evidence="1">
    <location>
        <begin position="372"/>
        <end position="396"/>
    </location>
</feature>
<evidence type="ECO:0000256" key="2">
    <source>
        <dbReference type="SAM" id="SignalP"/>
    </source>
</evidence>
<keyword evidence="1" id="KW-1133">Transmembrane helix</keyword>
<dbReference type="GO" id="GO:0004016">
    <property type="term" value="F:adenylate cyclase activity"/>
    <property type="evidence" value="ECO:0007669"/>
    <property type="project" value="UniProtKB-ARBA"/>
</dbReference>
<gene>
    <name evidence="4" type="primary">cyaD1</name>
    <name evidence="4" type="ORF">GCM10008171_27790</name>
</gene>
<dbReference type="InterPro" id="IPR001054">
    <property type="entry name" value="A/G_cyclase"/>
</dbReference>
<keyword evidence="1" id="KW-0812">Transmembrane</keyword>
<dbReference type="Pfam" id="PF05226">
    <property type="entry name" value="CHASE2"/>
    <property type="match status" value="1"/>
</dbReference>
<dbReference type="PANTHER" id="PTHR43081">
    <property type="entry name" value="ADENYLATE CYCLASE, TERMINAL-DIFFERENTIATION SPECIFIC-RELATED"/>
    <property type="match status" value="1"/>
</dbReference>
<dbReference type="CDD" id="cd07302">
    <property type="entry name" value="CHD"/>
    <property type="match status" value="1"/>
</dbReference>
<evidence type="ECO:0000313" key="5">
    <source>
        <dbReference type="Proteomes" id="UP001143364"/>
    </source>
</evidence>
<dbReference type="GO" id="GO:0035556">
    <property type="term" value="P:intracellular signal transduction"/>
    <property type="evidence" value="ECO:0007669"/>
    <property type="project" value="InterPro"/>
</dbReference>
<feature type="signal peptide" evidence="2">
    <location>
        <begin position="1"/>
        <end position="21"/>
    </location>
</feature>
<protein>
    <submittedName>
        <fullName evidence="4">Adenylate/guanylate cyclase domain-containing protein</fullName>
    </submittedName>
</protein>
<dbReference type="SMART" id="SM00044">
    <property type="entry name" value="CYCc"/>
    <property type="match status" value="1"/>
</dbReference>
<dbReference type="GO" id="GO:0009190">
    <property type="term" value="P:cyclic nucleotide biosynthetic process"/>
    <property type="evidence" value="ECO:0007669"/>
    <property type="project" value="InterPro"/>
</dbReference>
<dbReference type="AlphaFoldDB" id="A0A9W6JKF4"/>
<keyword evidence="5" id="KW-1185">Reference proteome</keyword>
<name>A0A9W6JKF4_9HYPH</name>
<keyword evidence="2" id="KW-0732">Signal</keyword>
<dbReference type="Gene3D" id="3.30.70.1230">
    <property type="entry name" value="Nucleotide cyclase"/>
    <property type="match status" value="1"/>
</dbReference>
<feature type="transmembrane region" description="Helical" evidence="1">
    <location>
        <begin position="402"/>
        <end position="420"/>
    </location>
</feature>
<dbReference type="Pfam" id="PF00211">
    <property type="entry name" value="Guanylate_cyc"/>
    <property type="match status" value="1"/>
</dbReference>
<reference evidence="4" key="1">
    <citation type="journal article" date="2014" name="Int. J. Syst. Evol. Microbiol.">
        <title>Complete genome sequence of Corynebacterium casei LMG S-19264T (=DSM 44701T), isolated from a smear-ripened cheese.</title>
        <authorList>
            <consortium name="US DOE Joint Genome Institute (JGI-PGF)"/>
            <person name="Walter F."/>
            <person name="Albersmeier A."/>
            <person name="Kalinowski J."/>
            <person name="Ruckert C."/>
        </authorList>
    </citation>
    <scope>NUCLEOTIDE SEQUENCE</scope>
    <source>
        <strain evidence="4">VKM B-2555</strain>
    </source>
</reference>